<dbReference type="OrthoDB" id="9781505at2"/>
<dbReference type="Proteomes" id="UP000016412">
    <property type="component" value="Unassembled WGS sequence"/>
</dbReference>
<name>U1FLZ6_TRESO</name>
<proteinExistence type="predicted"/>
<dbReference type="STRING" id="1125725.HMPREF1325_1489"/>
<evidence type="ECO:0000313" key="2">
    <source>
        <dbReference type="EMBL" id="ERJ97620.1"/>
    </source>
</evidence>
<evidence type="ECO:0000313" key="3">
    <source>
        <dbReference type="Proteomes" id="UP000016412"/>
    </source>
</evidence>
<accession>U1FLZ6</accession>
<organism evidence="1 3">
    <name type="scientific">Treponema socranskii subsp. socranskii VPI DR56BR1116 = ATCC 35536</name>
    <dbReference type="NCBI Taxonomy" id="1125725"/>
    <lineage>
        <taxon>Bacteria</taxon>
        <taxon>Pseudomonadati</taxon>
        <taxon>Spirochaetota</taxon>
        <taxon>Spirochaetia</taxon>
        <taxon>Spirochaetales</taxon>
        <taxon>Treponemataceae</taxon>
        <taxon>Treponema</taxon>
    </lineage>
</organism>
<dbReference type="PATRIC" id="fig|1125725.3.peg.1501"/>
<evidence type="ECO:0000313" key="4">
    <source>
        <dbReference type="Proteomes" id="UP000016646"/>
    </source>
</evidence>
<dbReference type="AlphaFoldDB" id="U1FLZ6"/>
<protein>
    <submittedName>
        <fullName evidence="1">Uncharacterized protein</fullName>
    </submittedName>
</protein>
<dbReference type="Proteomes" id="UP000016646">
    <property type="component" value="Unassembled WGS sequence"/>
</dbReference>
<gene>
    <name evidence="2" type="ORF">HMPREF0860_0483</name>
    <name evidence="1" type="ORF">HMPREF1325_1489</name>
</gene>
<dbReference type="RefSeq" id="WP_021330504.1">
    <property type="nucleotide sequence ID" value="NZ_AUZJ01000042.1"/>
</dbReference>
<comment type="caution">
    <text evidence="1">The sequence shown here is derived from an EMBL/GenBank/DDBJ whole genome shotgun (WGS) entry which is preliminary data.</text>
</comment>
<dbReference type="EMBL" id="AUZJ01000042">
    <property type="protein sequence ID" value="ERF60451.1"/>
    <property type="molecule type" value="Genomic_DNA"/>
</dbReference>
<keyword evidence="4" id="KW-1185">Reference proteome</keyword>
<dbReference type="EMBL" id="AVQI01000084">
    <property type="protein sequence ID" value="ERJ97620.1"/>
    <property type="molecule type" value="Genomic_DNA"/>
</dbReference>
<dbReference type="eggNOG" id="COG2206">
    <property type="taxonomic scope" value="Bacteria"/>
</dbReference>
<reference evidence="3 4" key="1">
    <citation type="submission" date="2013-08" db="EMBL/GenBank/DDBJ databases">
        <authorList>
            <person name="Durkin A.S."/>
            <person name="Haft D.R."/>
            <person name="McCorrison J."/>
            <person name="Torralba M."/>
            <person name="Gillis M."/>
            <person name="Haft D.H."/>
            <person name="Methe B."/>
            <person name="Sutton G."/>
            <person name="Nelson K.E."/>
        </authorList>
    </citation>
    <scope>NUCLEOTIDE SEQUENCE [LARGE SCALE GENOMIC DNA]</scope>
    <source>
        <strain evidence="2 4">ATCC 35536</strain>
        <strain evidence="1 3">VPI DR56BR1116</strain>
    </source>
</reference>
<evidence type="ECO:0000313" key="1">
    <source>
        <dbReference type="EMBL" id="ERF60451.1"/>
    </source>
</evidence>
<sequence>MAGFLKLTQNDIKEGMRFSAPVFFDDGKNMFLAAGKPAKPYHLAALKNWKVPFLLTVGHVLSQAEIDAQTNANLEDVDELEPVDDDMPL</sequence>